<dbReference type="PANTHER" id="PTHR34220:SF11">
    <property type="entry name" value="SENSOR PROTEIN KINASE HPTS"/>
    <property type="match status" value="1"/>
</dbReference>
<evidence type="ECO:0000259" key="13">
    <source>
        <dbReference type="PROSITE" id="PS50885"/>
    </source>
</evidence>
<dbReference type="SUPFAM" id="SSF55874">
    <property type="entry name" value="ATPase domain of HSP90 chaperone/DNA topoisomerase II/histidine kinase"/>
    <property type="match status" value="1"/>
</dbReference>
<evidence type="ECO:0000256" key="5">
    <source>
        <dbReference type="ARBA" id="ARBA00022692"/>
    </source>
</evidence>
<gene>
    <name evidence="14" type="ORF">HMPREF9498_02502</name>
</gene>
<dbReference type="CDD" id="cd06225">
    <property type="entry name" value="HAMP"/>
    <property type="match status" value="1"/>
</dbReference>
<evidence type="ECO:0000256" key="3">
    <source>
        <dbReference type="ARBA" id="ARBA00022553"/>
    </source>
</evidence>
<keyword evidence="7" id="KW-0418">Kinase</keyword>
<accession>A0A125W3H2</accession>
<dbReference type="InterPro" id="IPR010559">
    <property type="entry name" value="Sig_transdc_His_kin_internal"/>
</dbReference>
<keyword evidence="9 12" id="KW-1133">Transmembrane helix</keyword>
<dbReference type="AlphaFoldDB" id="A0A125W3H2"/>
<evidence type="ECO:0000256" key="11">
    <source>
        <dbReference type="ARBA" id="ARBA00023136"/>
    </source>
</evidence>
<evidence type="ECO:0000256" key="10">
    <source>
        <dbReference type="ARBA" id="ARBA00023012"/>
    </source>
</evidence>
<dbReference type="InterPro" id="IPR050640">
    <property type="entry name" value="Bact_2-comp_sensor_kinase"/>
</dbReference>
<keyword evidence="3" id="KW-0597">Phosphoprotein</keyword>
<evidence type="ECO:0000256" key="6">
    <source>
        <dbReference type="ARBA" id="ARBA00022741"/>
    </source>
</evidence>
<dbReference type="Pfam" id="PF06580">
    <property type="entry name" value="His_kinase"/>
    <property type="match status" value="1"/>
</dbReference>
<evidence type="ECO:0000256" key="12">
    <source>
        <dbReference type="SAM" id="Phobius"/>
    </source>
</evidence>
<keyword evidence="11 12" id="KW-0472">Membrane</keyword>
<dbReference type="InterPro" id="IPR003594">
    <property type="entry name" value="HATPase_dom"/>
</dbReference>
<evidence type="ECO:0000313" key="15">
    <source>
        <dbReference type="Proteomes" id="UP000004846"/>
    </source>
</evidence>
<dbReference type="SUPFAM" id="SSF158472">
    <property type="entry name" value="HAMP domain-like"/>
    <property type="match status" value="1"/>
</dbReference>
<evidence type="ECO:0000256" key="9">
    <source>
        <dbReference type="ARBA" id="ARBA00022989"/>
    </source>
</evidence>
<dbReference type="GO" id="GO:0005886">
    <property type="term" value="C:plasma membrane"/>
    <property type="evidence" value="ECO:0007669"/>
    <property type="project" value="UniProtKB-SubCell"/>
</dbReference>
<keyword evidence="4" id="KW-0808">Transferase</keyword>
<dbReference type="GO" id="GO:0000155">
    <property type="term" value="F:phosphorelay sensor kinase activity"/>
    <property type="evidence" value="ECO:0007669"/>
    <property type="project" value="InterPro"/>
</dbReference>
<dbReference type="InterPro" id="IPR036890">
    <property type="entry name" value="HATPase_C_sf"/>
</dbReference>
<dbReference type="PANTHER" id="PTHR34220">
    <property type="entry name" value="SENSOR HISTIDINE KINASE YPDA"/>
    <property type="match status" value="1"/>
</dbReference>
<proteinExistence type="predicted"/>
<dbReference type="EMBL" id="AEBR01000088">
    <property type="protein sequence ID" value="EFM81930.1"/>
    <property type="molecule type" value="Genomic_DNA"/>
</dbReference>
<dbReference type="SMART" id="SM00304">
    <property type="entry name" value="HAMP"/>
    <property type="match status" value="1"/>
</dbReference>
<sequence length="576" mass="66772">MESWNKMKRIFKKLFKKKYLLNRLVQKYSLLLTSIILLTVAALCVYVTYTINLSIDSQKNNAVSQIDSYVTNKNNAATNMINELAGSASKIENMRKYMELSPPEYFDYTYSQWSEDRVSTHFGNNLSTLFSTFPDLEEVIIRLDEFDQVLFANRTATNGKKMDMSSIKKHGFQLMRIISDPYTGQPLGELYTVFSSQELLGNQADLLKKSGINAFIYDSAGNQIFSEKAQFTKEEERQLDKRMHTDSDIQQVFHNRYDITEIESSGRSTILLLTSRRVLFQQLFMNYAAILGIGLLLIVILLVGLNRLFKRYSQQVQLILEATRAIGDGNLKERIDTNQVQEELNDIASAINFMVDSLDQYIHDIYTLEIKQRDAHMRALQSQINPHFLYNTLEYIRMYALSRQQEELADVVYAFSTLLRNNINQEKTTTLAEEISFCEKYVYLYQMRYPDQFAYKFEIEEAIADVEIPKFIIQPLVENYFVHGIDYQRQDNAIKVHAYREGEKIIVAVVDNGKGITANRLEEIRERLNQTEIETEQSIGLRNVHERLQRFFGESYGLTIEGKEGEGTTIRLSFVA</sequence>
<dbReference type="Proteomes" id="UP000004846">
    <property type="component" value="Unassembled WGS sequence"/>
</dbReference>
<evidence type="ECO:0000313" key="14">
    <source>
        <dbReference type="EMBL" id="EFM81930.1"/>
    </source>
</evidence>
<evidence type="ECO:0000256" key="1">
    <source>
        <dbReference type="ARBA" id="ARBA00004651"/>
    </source>
</evidence>
<feature type="transmembrane region" description="Helical" evidence="12">
    <location>
        <begin position="284"/>
        <end position="305"/>
    </location>
</feature>
<dbReference type="InterPro" id="IPR003660">
    <property type="entry name" value="HAMP_dom"/>
</dbReference>
<keyword evidence="6" id="KW-0547">Nucleotide-binding</keyword>
<reference evidence="14 15" key="1">
    <citation type="submission" date="2010-07" db="EMBL/GenBank/DDBJ databases">
        <authorList>
            <person name="Sid Ahmed O."/>
        </authorList>
    </citation>
    <scope>NUCLEOTIDE SEQUENCE [LARGE SCALE GENOMIC DNA]</scope>
    <source>
        <strain evidence="14 15">TX4248</strain>
    </source>
</reference>
<dbReference type="Pfam" id="PF02518">
    <property type="entry name" value="HATPase_c"/>
    <property type="match status" value="1"/>
</dbReference>
<name>A0A125W3H2_ENTFL</name>
<comment type="caution">
    <text evidence="14">The sequence shown here is derived from an EMBL/GenBank/DDBJ whole genome shotgun (WGS) entry which is preliminary data.</text>
</comment>
<comment type="subcellular location">
    <subcellularLocation>
        <location evidence="1">Cell membrane</location>
        <topology evidence="1">Multi-pass membrane protein</topology>
    </subcellularLocation>
</comment>
<dbReference type="HOGENOM" id="CLU_020473_6_3_9"/>
<dbReference type="GO" id="GO:0005524">
    <property type="term" value="F:ATP binding"/>
    <property type="evidence" value="ECO:0007669"/>
    <property type="project" value="UniProtKB-KW"/>
</dbReference>
<dbReference type="Gene3D" id="3.30.565.10">
    <property type="entry name" value="Histidine kinase-like ATPase, C-terminal domain"/>
    <property type="match status" value="1"/>
</dbReference>
<evidence type="ECO:0000256" key="7">
    <source>
        <dbReference type="ARBA" id="ARBA00022777"/>
    </source>
</evidence>
<keyword evidence="2" id="KW-1003">Cell membrane</keyword>
<evidence type="ECO:0000256" key="2">
    <source>
        <dbReference type="ARBA" id="ARBA00022475"/>
    </source>
</evidence>
<feature type="domain" description="HAMP" evidence="13">
    <location>
        <begin position="310"/>
        <end position="363"/>
    </location>
</feature>
<keyword evidence="5 12" id="KW-0812">Transmembrane</keyword>
<dbReference type="RefSeq" id="WP_002402509.1">
    <property type="nucleotide sequence ID" value="NZ_GL454478.1"/>
</dbReference>
<keyword evidence="8" id="KW-0067">ATP-binding</keyword>
<organism evidence="14 15">
    <name type="scientific">Enterococcus faecalis TX4248</name>
    <dbReference type="NCBI Taxonomy" id="749495"/>
    <lineage>
        <taxon>Bacteria</taxon>
        <taxon>Bacillati</taxon>
        <taxon>Bacillota</taxon>
        <taxon>Bacilli</taxon>
        <taxon>Lactobacillales</taxon>
        <taxon>Enterococcaceae</taxon>
        <taxon>Enterococcus</taxon>
    </lineage>
</organism>
<keyword evidence="10" id="KW-0902">Two-component regulatory system</keyword>
<evidence type="ECO:0000256" key="8">
    <source>
        <dbReference type="ARBA" id="ARBA00022840"/>
    </source>
</evidence>
<dbReference type="PROSITE" id="PS50885">
    <property type="entry name" value="HAMP"/>
    <property type="match status" value="1"/>
</dbReference>
<dbReference type="Gene3D" id="6.10.340.10">
    <property type="match status" value="1"/>
</dbReference>
<evidence type="ECO:0000256" key="4">
    <source>
        <dbReference type="ARBA" id="ARBA00022679"/>
    </source>
</evidence>
<protein>
    <submittedName>
        <fullName evidence="14">HAMP domain protein</fullName>
    </submittedName>
</protein>